<proteinExistence type="predicted"/>
<evidence type="ECO:0000256" key="1">
    <source>
        <dbReference type="SAM" id="Coils"/>
    </source>
</evidence>
<dbReference type="RefSeq" id="WP_274268768.1">
    <property type="nucleotide sequence ID" value="NZ_CP117880.1"/>
</dbReference>
<keyword evidence="1" id="KW-0175">Coiled coil</keyword>
<name>A0ABY7WNR5_9SPHI</name>
<dbReference type="Proteomes" id="UP001221558">
    <property type="component" value="Chromosome"/>
</dbReference>
<gene>
    <name evidence="2" type="ORF">PQ465_06695</name>
</gene>
<protein>
    <recommendedName>
        <fullName evidence="4">Lipoprotein</fullName>
    </recommendedName>
</protein>
<accession>A0ABY7WNR5</accession>
<keyword evidence="3" id="KW-1185">Reference proteome</keyword>
<evidence type="ECO:0008006" key="4">
    <source>
        <dbReference type="Google" id="ProtNLM"/>
    </source>
</evidence>
<reference evidence="2 3" key="1">
    <citation type="submission" date="2023-02" db="EMBL/GenBank/DDBJ databases">
        <title>Genome sequence of Sphingobacterium sp. KACC 22765.</title>
        <authorList>
            <person name="Kim S."/>
            <person name="Heo J."/>
            <person name="Kwon S.-W."/>
        </authorList>
    </citation>
    <scope>NUCLEOTIDE SEQUENCE [LARGE SCALE GENOMIC DNA]</scope>
    <source>
        <strain evidence="2 3">KACC 22765</strain>
    </source>
</reference>
<evidence type="ECO:0000313" key="3">
    <source>
        <dbReference type="Proteomes" id="UP001221558"/>
    </source>
</evidence>
<feature type="coiled-coil region" evidence="1">
    <location>
        <begin position="20"/>
        <end position="47"/>
    </location>
</feature>
<sequence>MKGNHYRYSLLTIIATFCLFSCSNQRAKSLKEQLDEKERKANDIVLSEKGTEAQKLDYIIAERYDSALVVTARQQIQFDSIIRDLEAFPADGLEGATEVKRTAVQYYQALQTLYGYSKKEVIQQQMLQRASADDQKELQDGLLTLAKQKQGLFEDVYKAEADFSKANTAFEKKHQLTP</sequence>
<evidence type="ECO:0000313" key="2">
    <source>
        <dbReference type="EMBL" id="WDF70061.1"/>
    </source>
</evidence>
<dbReference type="EMBL" id="CP117880">
    <property type="protein sequence ID" value="WDF70061.1"/>
    <property type="molecule type" value="Genomic_DNA"/>
</dbReference>
<organism evidence="2 3">
    <name type="scientific">Sphingobacterium oryzagri</name>
    <dbReference type="NCBI Taxonomy" id="3025669"/>
    <lineage>
        <taxon>Bacteria</taxon>
        <taxon>Pseudomonadati</taxon>
        <taxon>Bacteroidota</taxon>
        <taxon>Sphingobacteriia</taxon>
        <taxon>Sphingobacteriales</taxon>
        <taxon>Sphingobacteriaceae</taxon>
        <taxon>Sphingobacterium</taxon>
    </lineage>
</organism>